<feature type="transmembrane region" description="Helical" evidence="4">
    <location>
        <begin position="711"/>
        <end position="729"/>
    </location>
</feature>
<dbReference type="PANTHER" id="PTHR24421:SF62">
    <property type="entry name" value="SENSORY TRANSDUCTION HISTIDINE KINASE"/>
    <property type="match status" value="1"/>
</dbReference>
<dbReference type="Gene3D" id="2.130.10.10">
    <property type="entry name" value="YVTN repeat-like/Quinoprotein amine dehydrogenase"/>
    <property type="match status" value="3"/>
</dbReference>
<keyword evidence="4" id="KW-1133">Transmembrane helix</keyword>
<dbReference type="EMBL" id="WWCR01000061">
    <property type="protein sequence ID" value="MYM76040.1"/>
    <property type="molecule type" value="Genomic_DNA"/>
</dbReference>
<dbReference type="Pfam" id="PF07495">
    <property type="entry name" value="Y_Y_Y"/>
    <property type="match status" value="1"/>
</dbReference>
<keyword evidence="3" id="KW-0902">Two-component regulatory system</keyword>
<proteinExistence type="predicted"/>
<dbReference type="InterPro" id="IPR050482">
    <property type="entry name" value="Sensor_HK_TwoCompSys"/>
</dbReference>
<gene>
    <name evidence="6" type="ORF">GTP56_28145</name>
</gene>
<accession>A0A7X4H792</accession>
<evidence type="ECO:0000256" key="4">
    <source>
        <dbReference type="SAM" id="Phobius"/>
    </source>
</evidence>
<evidence type="ECO:0000313" key="7">
    <source>
        <dbReference type="Proteomes" id="UP000469734"/>
    </source>
</evidence>
<dbReference type="GO" id="GO:0000155">
    <property type="term" value="F:phosphorelay sensor kinase activity"/>
    <property type="evidence" value="ECO:0007669"/>
    <property type="project" value="InterPro"/>
</dbReference>
<evidence type="ECO:0000256" key="2">
    <source>
        <dbReference type="ARBA" id="ARBA00022777"/>
    </source>
</evidence>
<reference evidence="6 7" key="1">
    <citation type="submission" date="2019-12" db="EMBL/GenBank/DDBJ databases">
        <title>Novel species isolated from a subtropical stream in China.</title>
        <authorList>
            <person name="Lu H."/>
        </authorList>
    </citation>
    <scope>NUCLEOTIDE SEQUENCE [LARGE SCALE GENOMIC DNA]</scope>
    <source>
        <strain evidence="6 7">FT134W</strain>
    </source>
</reference>
<comment type="caution">
    <text evidence="6">The sequence shown here is derived from an EMBL/GenBank/DDBJ whole genome shotgun (WGS) entry which is preliminary data.</text>
</comment>
<dbReference type="Gene3D" id="2.60.40.10">
    <property type="entry name" value="Immunoglobulins"/>
    <property type="match status" value="1"/>
</dbReference>
<keyword evidence="4" id="KW-0812">Transmembrane</keyword>
<dbReference type="GO" id="GO:0046983">
    <property type="term" value="F:protein dimerization activity"/>
    <property type="evidence" value="ECO:0007669"/>
    <property type="project" value="InterPro"/>
</dbReference>
<dbReference type="GO" id="GO:0016020">
    <property type="term" value="C:membrane"/>
    <property type="evidence" value="ECO:0007669"/>
    <property type="project" value="InterPro"/>
</dbReference>
<dbReference type="Gene3D" id="3.30.565.10">
    <property type="entry name" value="Histidine kinase-like ATPase, C-terminal domain"/>
    <property type="match status" value="1"/>
</dbReference>
<feature type="domain" description="Histidine kinase/HSP90-like ATPase" evidence="5">
    <location>
        <begin position="854"/>
        <end position="951"/>
    </location>
</feature>
<keyword evidence="4" id="KW-0472">Membrane</keyword>
<name>A0A7X4H792_9BURK</name>
<evidence type="ECO:0000313" key="6">
    <source>
        <dbReference type="EMBL" id="MYM76040.1"/>
    </source>
</evidence>
<dbReference type="SUPFAM" id="SSF63829">
    <property type="entry name" value="Calcium-dependent phosphotriesterase"/>
    <property type="match status" value="2"/>
</dbReference>
<keyword evidence="2" id="KW-0418">Kinase</keyword>
<dbReference type="InterPro" id="IPR015943">
    <property type="entry name" value="WD40/YVTN_repeat-like_dom_sf"/>
</dbReference>
<dbReference type="Pfam" id="PF07730">
    <property type="entry name" value="HisKA_3"/>
    <property type="match status" value="1"/>
</dbReference>
<evidence type="ECO:0000256" key="3">
    <source>
        <dbReference type="ARBA" id="ARBA00023012"/>
    </source>
</evidence>
<dbReference type="SUPFAM" id="SSF55874">
    <property type="entry name" value="ATPase domain of HSP90 chaperone/DNA topoisomerase II/histidine kinase"/>
    <property type="match status" value="1"/>
</dbReference>
<dbReference type="Pfam" id="PF02518">
    <property type="entry name" value="HATPase_c"/>
    <property type="match status" value="1"/>
</dbReference>
<dbReference type="Proteomes" id="UP000469734">
    <property type="component" value="Unassembled WGS sequence"/>
</dbReference>
<protein>
    <recommendedName>
        <fullName evidence="5">Histidine kinase/HSP90-like ATPase domain-containing protein</fullName>
    </recommendedName>
</protein>
<dbReference type="CDD" id="cd16917">
    <property type="entry name" value="HATPase_UhpB-NarQ-NarX-like"/>
    <property type="match status" value="1"/>
</dbReference>
<evidence type="ECO:0000256" key="1">
    <source>
        <dbReference type="ARBA" id="ARBA00022679"/>
    </source>
</evidence>
<dbReference type="InterPro" id="IPR036890">
    <property type="entry name" value="HATPase_C_sf"/>
</dbReference>
<dbReference type="Gene3D" id="1.20.5.1930">
    <property type="match status" value="1"/>
</dbReference>
<dbReference type="AlphaFoldDB" id="A0A7X4H792"/>
<dbReference type="InterPro" id="IPR013783">
    <property type="entry name" value="Ig-like_fold"/>
</dbReference>
<dbReference type="RefSeq" id="WP_161052545.1">
    <property type="nucleotide sequence ID" value="NZ_WWCR01000061.1"/>
</dbReference>
<dbReference type="InterPro" id="IPR011712">
    <property type="entry name" value="Sig_transdc_His_kin_sub3_dim/P"/>
</dbReference>
<organism evidence="6 7">
    <name type="scientific">Duganella margarita</name>
    <dbReference type="NCBI Taxonomy" id="2692170"/>
    <lineage>
        <taxon>Bacteria</taxon>
        <taxon>Pseudomonadati</taxon>
        <taxon>Pseudomonadota</taxon>
        <taxon>Betaproteobacteria</taxon>
        <taxon>Burkholderiales</taxon>
        <taxon>Oxalobacteraceae</taxon>
        <taxon>Telluria group</taxon>
        <taxon>Duganella</taxon>
    </lineage>
</organism>
<dbReference type="SMART" id="SM00387">
    <property type="entry name" value="HATPase_c"/>
    <property type="match status" value="1"/>
</dbReference>
<evidence type="ECO:0000259" key="5">
    <source>
        <dbReference type="SMART" id="SM00387"/>
    </source>
</evidence>
<dbReference type="PANTHER" id="PTHR24421">
    <property type="entry name" value="NITRATE/NITRITE SENSOR PROTEIN NARX-RELATED"/>
    <property type="match status" value="1"/>
</dbReference>
<sequence length="954" mass="104217">MSHTAWTARDGAPSDAGTMLQDRNGMLWFGASNGLFRFDGVRFERIDEISGNKLLSPNVQALALFGEALWVGYNAGGISVFEHGTVRHYGVAQGVPASRILEFIQTADGTLWMSSHAGIYWLDGARWRQVLPDDGLPAGERPSINLLHDGGLLITHPAGLFRGVPGTHRFRKVDAAGSMLASQVHVDGRVIVMKFGETPRMFNPVTETSSPLRLPASGGLPYSIHRDRRNGWWIGPGDGMRLYTPDFVLKQQFLAPYQFSAARIFTPPFDDREGNLWFMTENGIDRIRENHLSVQAMPEGSTDFVLTAGPDGEVWINSHSSRQALSPPTFAIAGDGRRIASAMPSATASTRATDGTLWFGNPHEVWSRRDGKLRRWPLAPHLIQQPVQAMAMGDDGQLWLSILRRGVHTFKDGVWRAGGGHAALTERTALSVHRDAQGRIWFGYTNNAITMLDHGKLRQFGPADGLTLGSVTTMFSGQGTLWIGGELGLAHWRNGRFIPLYDSNGAPFSGVSGIVQTAQGELWLHGPDGLVRIGAADVASALAGDLDRVTTERFGYLDGHEGATASVASDSLIEAGDGRLWYATSSSVGWIDPRHISRNPVRPTPLITAFSVNNRHYPAVNGLGLPQGTHNLRIDFTAAVLSIPERARFRTRLIGQDHDWQDAGALRQAFYTNLGPGDYRFEVMAANEDGLWSVAPASLSFHIAPAFYQTLWFKLLCAALLAGGVYLLYLRRLAYLTARAVERMRTRLEERERIARTLHDTFLQSVQSLILRFHSIKAVLPKNAAVQQQIDAALDAADTVADEGRDQLMGLRVHYGGGSALAPVLKEAGVAAATQYGVEFSLHESGTQRALQVEVGDELFAIGREAVANALRHSGSAQVLVQLTYSATSFTMEVRDHGKGLDDAVRQAGQRDRHWGLTGMHERAARIGGKLAIHSKRGEGTTIVVKLPASLAYR</sequence>
<keyword evidence="1" id="KW-0808">Transferase</keyword>
<dbReference type="InterPro" id="IPR003594">
    <property type="entry name" value="HATPase_dom"/>
</dbReference>
<dbReference type="InterPro" id="IPR011123">
    <property type="entry name" value="Y_Y_Y"/>
</dbReference>